<dbReference type="PANTHER" id="PTHR13923:SF11">
    <property type="entry name" value="SECRETORY 31, ISOFORM D"/>
    <property type="match status" value="1"/>
</dbReference>
<keyword evidence="4" id="KW-0813">Transport</keyword>
<keyword evidence="10" id="KW-0653">Protein transport</keyword>
<feature type="region of interest" description="Disordered" evidence="18">
    <location>
        <begin position="1042"/>
        <end position="1103"/>
    </location>
</feature>
<dbReference type="FunCoup" id="A0A6L2PLH2">
    <property type="interactions" value="1548"/>
</dbReference>
<evidence type="ECO:0000256" key="14">
    <source>
        <dbReference type="ARBA" id="ARBA00039468"/>
    </source>
</evidence>
<feature type="region of interest" description="Disordered" evidence="18">
    <location>
        <begin position="966"/>
        <end position="990"/>
    </location>
</feature>
<comment type="function">
    <text evidence="13">Component of the coat protein complex II (COPII) which promotes the formation of transport vesicles from the endoplasmic reticulum (ER). The coat has two main functions, the physical deformation of the endoplasmic reticulum membrane into vesicles and the selection of cargo molecules.</text>
</comment>
<dbReference type="Gene3D" id="1.25.40.1030">
    <property type="match status" value="1"/>
</dbReference>
<keyword evidence="6 17" id="KW-0853">WD repeat</keyword>
<evidence type="ECO:0000256" key="12">
    <source>
        <dbReference type="ARBA" id="ARBA00023329"/>
    </source>
</evidence>
<keyword evidence="5" id="KW-0963">Cytoplasm</keyword>
<reference evidence="20" key="1">
    <citation type="submission" date="2020-01" db="EMBL/GenBank/DDBJ databases">
        <title>Draft genome sequence of the Termite Coptotermes fromosanus.</title>
        <authorList>
            <person name="Itakura S."/>
            <person name="Yosikawa Y."/>
            <person name="Umezawa K."/>
        </authorList>
    </citation>
    <scope>NUCLEOTIDE SEQUENCE [LARGE SCALE GENOMIC DNA]</scope>
</reference>
<evidence type="ECO:0000256" key="7">
    <source>
        <dbReference type="ARBA" id="ARBA00022737"/>
    </source>
</evidence>
<evidence type="ECO:0000256" key="9">
    <source>
        <dbReference type="ARBA" id="ARBA00022892"/>
    </source>
</evidence>
<dbReference type="Pfam" id="PF00400">
    <property type="entry name" value="WD40"/>
    <property type="match status" value="2"/>
</dbReference>
<comment type="caution">
    <text evidence="19">The sequence shown here is derived from an EMBL/GenBank/DDBJ whole genome shotgun (WGS) entry which is preliminary data.</text>
</comment>
<dbReference type="GO" id="GO:0030127">
    <property type="term" value="C:COPII vesicle coat"/>
    <property type="evidence" value="ECO:0007669"/>
    <property type="project" value="TreeGrafter"/>
</dbReference>
<evidence type="ECO:0000256" key="3">
    <source>
        <dbReference type="ARBA" id="ARBA00009358"/>
    </source>
</evidence>
<protein>
    <recommendedName>
        <fullName evidence="14">Protein transport protein Sec31A</fullName>
    </recommendedName>
    <alternativeName>
        <fullName evidence="16">SEC31-like protein 1</fullName>
    </alternativeName>
    <alternativeName>
        <fullName evidence="15">SEC31-related protein A</fullName>
    </alternativeName>
</protein>
<dbReference type="GO" id="GO:0015031">
    <property type="term" value="P:protein transport"/>
    <property type="evidence" value="ECO:0007669"/>
    <property type="project" value="UniProtKB-KW"/>
</dbReference>
<accession>A0A6L2PLH2</accession>
<dbReference type="InterPro" id="IPR015943">
    <property type="entry name" value="WD40/YVTN_repeat-like_dom_sf"/>
</dbReference>
<keyword evidence="7" id="KW-0677">Repeat</keyword>
<evidence type="ECO:0000256" key="10">
    <source>
        <dbReference type="ARBA" id="ARBA00022927"/>
    </source>
</evidence>
<dbReference type="FunFam" id="1.25.40.1030:FF:000011">
    <property type="entry name" value="SEC31 homolog B, COPII coat complex component"/>
    <property type="match status" value="1"/>
</dbReference>
<feature type="repeat" description="WD" evidence="17">
    <location>
        <begin position="116"/>
        <end position="158"/>
    </location>
</feature>
<dbReference type="InterPro" id="IPR001680">
    <property type="entry name" value="WD40_rpt"/>
</dbReference>
<dbReference type="Proteomes" id="UP000502823">
    <property type="component" value="Unassembled WGS sequence"/>
</dbReference>
<dbReference type="GO" id="GO:0090110">
    <property type="term" value="P:COPII-coated vesicle cargo loading"/>
    <property type="evidence" value="ECO:0007669"/>
    <property type="project" value="TreeGrafter"/>
</dbReference>
<dbReference type="SUPFAM" id="SSF50978">
    <property type="entry name" value="WD40 repeat-like"/>
    <property type="match status" value="1"/>
</dbReference>
<dbReference type="EMBL" id="BLKM01000265">
    <property type="protein sequence ID" value="GFG30927.1"/>
    <property type="molecule type" value="Genomic_DNA"/>
</dbReference>
<dbReference type="FunFam" id="1.20.940.10:FF:000001">
    <property type="entry name" value="Protein transport protein Sec31A isoform A"/>
    <property type="match status" value="1"/>
</dbReference>
<keyword evidence="12" id="KW-0968">Cytoplasmic vesicle</keyword>
<evidence type="ECO:0000313" key="19">
    <source>
        <dbReference type="EMBL" id="GFG30927.1"/>
    </source>
</evidence>
<comment type="subcellular location">
    <subcellularLocation>
        <location evidence="1">Cytoplasmic vesicle membrane</location>
        <topology evidence="1">Peripheral membrane protein</topology>
        <orientation evidence="1">Cytoplasmic side</orientation>
    </subcellularLocation>
    <subcellularLocation>
        <location evidence="2">Endoplasmic reticulum membrane</location>
        <topology evidence="2">Peripheral membrane protein</topology>
    </subcellularLocation>
</comment>
<dbReference type="GO" id="GO:0007029">
    <property type="term" value="P:endoplasmic reticulum organization"/>
    <property type="evidence" value="ECO:0007669"/>
    <property type="project" value="TreeGrafter"/>
</dbReference>
<dbReference type="Gene3D" id="1.20.940.10">
    <property type="entry name" value="Functional domain of the splicing factor Prp18"/>
    <property type="match status" value="1"/>
</dbReference>
<evidence type="ECO:0000256" key="13">
    <source>
        <dbReference type="ARBA" id="ARBA00025471"/>
    </source>
</evidence>
<dbReference type="InterPro" id="IPR036322">
    <property type="entry name" value="WD40_repeat_dom_sf"/>
</dbReference>
<evidence type="ECO:0000256" key="8">
    <source>
        <dbReference type="ARBA" id="ARBA00022824"/>
    </source>
</evidence>
<comment type="similarity">
    <text evidence="3">Belongs to the WD repeat SEC31 family.</text>
</comment>
<name>A0A6L2PLH2_COPFO</name>
<sequence>MKVKEIEKTANVSWSPAAQHPVLLAAGTAAQQLDASFSTTAALEIYSLNLTEPGLDMELRASVSSDYRFHKIAWGSYGFGRDHGSGIIVGGCDGGCVQIYSAAKVLAGEEGLLACRDKHTGPVRAVDFNPYQANLFATGASESDILIWDLNNTDTPMLPGAKSQPADDVLWISWNRQVQHILASTFAPRCVVWDLRKNEPIIKLTDSTSRIRWKVVAWHPEVATQLCLASEEDQTPVIQLWDLRFATSPLKVLESHQRGVLSIAWCPQDPDLLVSCGKDSRILCWNPNSSVPGGEVVCDISTANQWNFDVSWCPRNPALIASASYAGHVSIYSLTGGQQQVQTSNKIADSFPGMDAFVQAPLPQQQQQQSPVDLRKPPKWLKRPVGASFGFGGKLVSFGNEALQPGQTGVMHTIFVSQVVTEHELIAHSNQLETALQYGQYSEFCEAKIASSATPHEHSVWNFLRANFQTNTRVELLNLLGFKSDEINNKLGRYIGKPANARPAGDIDSLSYQVAAMGRDSNSDGEADGSESTQSSSMVADGDAAATFDAIAATSSFQVSGLAKIPVDPFKIPVTDDTEGLICQALLSGNTEAAVELCLLNGRMADAIILAMTGGSDLLAKTQYRYFQQTKGYLSTIISAVVTEDWSQVVGACEVDSWKEALAAVLTYTKNDEFPALCEMLGARLEIEGKGALSLNAQLCYICAGNLNKLIECWTATEKIDTPAKLQHLVELVMLLIKAVEQQGRTVEMSGKLAEVLSHYAAVLASQGNLTAALTYLQNSENEQMVLLRDRLYRTLGLSPAYQRQQQQPQQQPPVSHSVVRTPAAVQQPPFRGQPQSAPAPYTQGYSDPAFRTHPVFPVQQQQTTPKPFVNPSVSNLYPANPVAKHSVPQPFAPTVVPPKPFSPAPALSGVSQPHGGFANTNQHNIPAAPKVGIVTLGATATYARSYSPLEPSVYQKAWESAQSRDRATDVQRWSGASTTSRKPYVLDPSVQTGPQYGGAGGMYPGGFSAPPVPDSPAVPSYPNKPVGGMYSSADIYNPADNVNSQPASINPGIPPVNSPSGWNDPPVVKNSARTQPKADYLPQNPITHPLYGTAPQEPAPPAMQNMGVNGGYVDPLVGAPYQPQQVYPQQQPQQQYVPPVTPAKVAEPPKSKGPIPEEHMYLQTVFEELRNRCACTATNPQLKRKLDDVSRKLESLYDALRESKLSPTTLQGLHQIVQMVQIGDYTGGLSLHTQLVSGSDFSQIASFMPGLKVLLQSALQLQVYLQ</sequence>
<evidence type="ECO:0000256" key="16">
    <source>
        <dbReference type="ARBA" id="ARBA00043112"/>
    </source>
</evidence>
<evidence type="ECO:0000256" key="5">
    <source>
        <dbReference type="ARBA" id="ARBA00022490"/>
    </source>
</evidence>
<keyword evidence="8" id="KW-0256">Endoplasmic reticulum</keyword>
<feature type="compositionally biased region" description="Low complexity" evidence="18">
    <location>
        <begin position="803"/>
        <end position="814"/>
    </location>
</feature>
<evidence type="ECO:0000313" key="20">
    <source>
        <dbReference type="Proteomes" id="UP000502823"/>
    </source>
</evidence>
<feature type="repeat" description="WD" evidence="17">
    <location>
        <begin position="253"/>
        <end position="286"/>
    </location>
</feature>
<dbReference type="InParanoid" id="A0A6L2PLH2"/>
<evidence type="ECO:0000256" key="11">
    <source>
        <dbReference type="ARBA" id="ARBA00023136"/>
    </source>
</evidence>
<dbReference type="SMART" id="SM00320">
    <property type="entry name" value="WD40"/>
    <property type="match status" value="5"/>
</dbReference>
<evidence type="ECO:0000256" key="1">
    <source>
        <dbReference type="ARBA" id="ARBA00004180"/>
    </source>
</evidence>
<keyword evidence="20" id="KW-1185">Reference proteome</keyword>
<dbReference type="InterPro" id="IPR040251">
    <property type="entry name" value="SEC31-like"/>
</dbReference>
<keyword evidence="11" id="KW-0472">Membrane</keyword>
<evidence type="ECO:0000256" key="17">
    <source>
        <dbReference type="PROSITE-ProRule" id="PRU00221"/>
    </source>
</evidence>
<dbReference type="PANTHER" id="PTHR13923">
    <property type="entry name" value="SEC31-RELATED PROTEIN"/>
    <property type="match status" value="1"/>
</dbReference>
<dbReference type="AlphaFoldDB" id="A0A6L2PLH2"/>
<evidence type="ECO:0000256" key="6">
    <source>
        <dbReference type="ARBA" id="ARBA00022574"/>
    </source>
</evidence>
<organism evidence="19 20">
    <name type="scientific">Coptotermes formosanus</name>
    <name type="common">Formosan subterranean termite</name>
    <dbReference type="NCBI Taxonomy" id="36987"/>
    <lineage>
        <taxon>Eukaryota</taxon>
        <taxon>Metazoa</taxon>
        <taxon>Ecdysozoa</taxon>
        <taxon>Arthropoda</taxon>
        <taxon>Hexapoda</taxon>
        <taxon>Insecta</taxon>
        <taxon>Pterygota</taxon>
        <taxon>Neoptera</taxon>
        <taxon>Polyneoptera</taxon>
        <taxon>Dictyoptera</taxon>
        <taxon>Blattodea</taxon>
        <taxon>Blattoidea</taxon>
        <taxon>Termitoidae</taxon>
        <taxon>Rhinotermitidae</taxon>
        <taxon>Coptotermes</taxon>
    </lineage>
</organism>
<feature type="region of interest" description="Disordered" evidence="18">
    <location>
        <begin position="519"/>
        <end position="538"/>
    </location>
</feature>
<dbReference type="OrthoDB" id="542917at2759"/>
<gene>
    <name evidence="19" type="ORF">Cfor_12994</name>
</gene>
<dbReference type="GO" id="GO:0005789">
    <property type="term" value="C:endoplasmic reticulum membrane"/>
    <property type="evidence" value="ECO:0007669"/>
    <property type="project" value="UniProtKB-SubCell"/>
</dbReference>
<dbReference type="PROSITE" id="PS50294">
    <property type="entry name" value="WD_REPEATS_REGION"/>
    <property type="match status" value="1"/>
</dbReference>
<dbReference type="FunFam" id="2.130.10.10:FF:000009">
    <property type="entry name" value="Protein transport protein Sec31A isoform A"/>
    <property type="match status" value="1"/>
</dbReference>
<dbReference type="GO" id="GO:0005198">
    <property type="term" value="F:structural molecule activity"/>
    <property type="evidence" value="ECO:0007669"/>
    <property type="project" value="TreeGrafter"/>
</dbReference>
<evidence type="ECO:0000256" key="2">
    <source>
        <dbReference type="ARBA" id="ARBA00004406"/>
    </source>
</evidence>
<evidence type="ECO:0000256" key="4">
    <source>
        <dbReference type="ARBA" id="ARBA00022448"/>
    </source>
</evidence>
<keyword evidence="9" id="KW-0931">ER-Golgi transport</keyword>
<dbReference type="PROSITE" id="PS50082">
    <property type="entry name" value="WD_REPEATS_2"/>
    <property type="match status" value="2"/>
</dbReference>
<dbReference type="Gene3D" id="2.130.10.10">
    <property type="entry name" value="YVTN repeat-like/Quinoprotein amine dehydrogenase"/>
    <property type="match status" value="1"/>
</dbReference>
<evidence type="ECO:0000256" key="18">
    <source>
        <dbReference type="SAM" id="MobiDB-lite"/>
    </source>
</evidence>
<evidence type="ECO:0000256" key="15">
    <source>
        <dbReference type="ARBA" id="ARBA00041470"/>
    </source>
</evidence>
<dbReference type="GO" id="GO:0070971">
    <property type="term" value="C:endoplasmic reticulum exit site"/>
    <property type="evidence" value="ECO:0007669"/>
    <property type="project" value="TreeGrafter"/>
</dbReference>
<proteinExistence type="inferred from homology"/>
<feature type="region of interest" description="Disordered" evidence="18">
    <location>
        <begin position="802"/>
        <end position="841"/>
    </location>
</feature>